<organism evidence="1 2">
    <name type="scientific">Aspergillus cristatus</name>
    <name type="common">Chinese Fuzhuan brick tea-fermentation fungus</name>
    <name type="synonym">Eurotium cristatum</name>
    <dbReference type="NCBI Taxonomy" id="573508"/>
    <lineage>
        <taxon>Eukaryota</taxon>
        <taxon>Fungi</taxon>
        <taxon>Dikarya</taxon>
        <taxon>Ascomycota</taxon>
        <taxon>Pezizomycotina</taxon>
        <taxon>Eurotiomycetes</taxon>
        <taxon>Eurotiomycetidae</taxon>
        <taxon>Eurotiales</taxon>
        <taxon>Aspergillaceae</taxon>
        <taxon>Aspergillus</taxon>
        <taxon>Aspergillus subgen. Aspergillus</taxon>
    </lineage>
</organism>
<name>A0A1E3BAG1_ASPCR</name>
<dbReference type="AlphaFoldDB" id="A0A1E3BAG1"/>
<reference evidence="1 2" key="1">
    <citation type="journal article" date="2016" name="BMC Genomics">
        <title>Comparative genomic and transcriptomic analyses of the Fuzhuan brick tea-fermentation fungus Aspergillus cristatus.</title>
        <authorList>
            <person name="Ge Y."/>
            <person name="Wang Y."/>
            <person name="Liu Y."/>
            <person name="Tan Y."/>
            <person name="Ren X."/>
            <person name="Zhang X."/>
            <person name="Hyde K.D."/>
            <person name="Liu Y."/>
            <person name="Liu Z."/>
        </authorList>
    </citation>
    <scope>NUCLEOTIDE SEQUENCE [LARGE SCALE GENOMIC DNA]</scope>
    <source>
        <strain evidence="1 2">GZAAS20.1005</strain>
    </source>
</reference>
<accession>A0A1E3BAG1</accession>
<dbReference type="VEuPathDB" id="FungiDB:SI65_06692"/>
<protein>
    <submittedName>
        <fullName evidence="1">Uncharacterized protein</fullName>
    </submittedName>
</protein>
<keyword evidence="2" id="KW-1185">Reference proteome</keyword>
<evidence type="ECO:0000313" key="2">
    <source>
        <dbReference type="Proteomes" id="UP000094569"/>
    </source>
</evidence>
<comment type="caution">
    <text evidence="1">The sequence shown here is derived from an EMBL/GenBank/DDBJ whole genome shotgun (WGS) entry which is preliminary data.</text>
</comment>
<dbReference type="EMBL" id="JXNT01000007">
    <property type="protein sequence ID" value="ODM17904.1"/>
    <property type="molecule type" value="Genomic_DNA"/>
</dbReference>
<dbReference type="Proteomes" id="UP000094569">
    <property type="component" value="Unassembled WGS sequence"/>
</dbReference>
<proteinExistence type="predicted"/>
<evidence type="ECO:0000313" key="1">
    <source>
        <dbReference type="EMBL" id="ODM17904.1"/>
    </source>
</evidence>
<dbReference type="OrthoDB" id="5391496at2759"/>
<gene>
    <name evidence="1" type="ORF">SI65_06692</name>
</gene>
<sequence>MSQPRRTIWSCELVTDFLKQVLYHEDASSKAIVVCSTREYFLEQLAAAVRYGTTTPEGHELTTDAIGLLSRSKDVNLAFCETLEHLRAYISVLDVTSTKRQETTSDESSERPLLAVLNPLALHLPTTEFSAQGLSRTLAAAVEVTAREKVDLVLCECVDSMNSANCGGDEALWNTEVPLLNGTARIGTEENVSRGPSVPVKKVAQRWFEFNDDRNIYRQQQ</sequence>